<dbReference type="InterPro" id="IPR004013">
    <property type="entry name" value="PHP_dom"/>
</dbReference>
<accession>A0A9D1F1E7</accession>
<evidence type="ECO:0000313" key="3">
    <source>
        <dbReference type="Proteomes" id="UP000823928"/>
    </source>
</evidence>
<evidence type="ECO:0000259" key="1">
    <source>
        <dbReference type="SMART" id="SM00481"/>
    </source>
</evidence>
<dbReference type="SUPFAM" id="SSF89550">
    <property type="entry name" value="PHP domain-like"/>
    <property type="match status" value="1"/>
</dbReference>
<feature type="domain" description="Polymerase/histidinol phosphatase N-terminal" evidence="1">
    <location>
        <begin position="21"/>
        <end position="81"/>
    </location>
</feature>
<dbReference type="PANTHER" id="PTHR42924">
    <property type="entry name" value="EXONUCLEASE"/>
    <property type="match status" value="1"/>
</dbReference>
<dbReference type="InterPro" id="IPR016195">
    <property type="entry name" value="Pol/histidinol_Pase-like"/>
</dbReference>
<evidence type="ECO:0000313" key="2">
    <source>
        <dbReference type="EMBL" id="HIS37810.1"/>
    </source>
</evidence>
<proteinExistence type="predicted"/>
<dbReference type="Proteomes" id="UP000823928">
    <property type="component" value="Unassembled WGS sequence"/>
</dbReference>
<dbReference type="SMART" id="SM00481">
    <property type="entry name" value="POLIIIAc"/>
    <property type="match status" value="1"/>
</dbReference>
<sequence>MTDYKELIKNLKKEDFESNRVNLHIHSTYSDGSGDFNDLIKQAGEKNYHYIAISDHNTINGYLDNEIPDYVIPAVEFDVWCGYVFMHLLGYGVDVHNKELQSFCAKNKRETELDIIRIFASRNIKKLINAIHNAG</sequence>
<dbReference type="Pfam" id="PF02811">
    <property type="entry name" value="PHP"/>
    <property type="match status" value="1"/>
</dbReference>
<reference evidence="2" key="1">
    <citation type="submission" date="2020-10" db="EMBL/GenBank/DDBJ databases">
        <authorList>
            <person name="Gilroy R."/>
        </authorList>
    </citation>
    <scope>NUCLEOTIDE SEQUENCE</scope>
    <source>
        <strain evidence="2">6276</strain>
    </source>
</reference>
<name>A0A9D1F1E7_9BACT</name>
<dbReference type="InterPro" id="IPR003141">
    <property type="entry name" value="Pol/His_phosphatase_N"/>
</dbReference>
<organism evidence="2 3">
    <name type="scientific">Candidatus Scatousia excrementigallinarum</name>
    <dbReference type="NCBI Taxonomy" id="2840935"/>
    <lineage>
        <taxon>Bacteria</taxon>
        <taxon>Candidatus Scatousia</taxon>
    </lineage>
</organism>
<dbReference type="EMBL" id="DVIU01000296">
    <property type="protein sequence ID" value="HIS37810.1"/>
    <property type="molecule type" value="Genomic_DNA"/>
</dbReference>
<dbReference type="AlphaFoldDB" id="A0A9D1F1E7"/>
<gene>
    <name evidence="2" type="ORF">IAC10_14495</name>
</gene>
<feature type="non-terminal residue" evidence="2">
    <location>
        <position position="135"/>
    </location>
</feature>
<dbReference type="GO" id="GO:0004534">
    <property type="term" value="F:5'-3' RNA exonuclease activity"/>
    <property type="evidence" value="ECO:0007669"/>
    <property type="project" value="TreeGrafter"/>
</dbReference>
<dbReference type="Gene3D" id="3.20.20.140">
    <property type="entry name" value="Metal-dependent hydrolases"/>
    <property type="match status" value="1"/>
</dbReference>
<comment type="caution">
    <text evidence="2">The sequence shown here is derived from an EMBL/GenBank/DDBJ whole genome shotgun (WGS) entry which is preliminary data.</text>
</comment>
<reference evidence="2" key="2">
    <citation type="journal article" date="2021" name="PeerJ">
        <title>Extensive microbial diversity within the chicken gut microbiome revealed by metagenomics and culture.</title>
        <authorList>
            <person name="Gilroy R."/>
            <person name="Ravi A."/>
            <person name="Getino M."/>
            <person name="Pursley I."/>
            <person name="Horton D.L."/>
            <person name="Alikhan N.F."/>
            <person name="Baker D."/>
            <person name="Gharbi K."/>
            <person name="Hall N."/>
            <person name="Watson M."/>
            <person name="Adriaenssens E.M."/>
            <person name="Foster-Nyarko E."/>
            <person name="Jarju S."/>
            <person name="Secka A."/>
            <person name="Antonio M."/>
            <person name="Oren A."/>
            <person name="Chaudhuri R.R."/>
            <person name="La Ragione R."/>
            <person name="Hildebrand F."/>
            <person name="Pallen M.J."/>
        </authorList>
    </citation>
    <scope>NUCLEOTIDE SEQUENCE</scope>
    <source>
        <strain evidence="2">6276</strain>
    </source>
</reference>
<protein>
    <submittedName>
        <fullName evidence="2">PHP domain-containing protein</fullName>
    </submittedName>
</protein>
<dbReference type="GO" id="GO:0035312">
    <property type="term" value="F:5'-3' DNA exonuclease activity"/>
    <property type="evidence" value="ECO:0007669"/>
    <property type="project" value="TreeGrafter"/>
</dbReference>
<dbReference type="InterPro" id="IPR052018">
    <property type="entry name" value="PHP_domain"/>
</dbReference>
<dbReference type="PANTHER" id="PTHR42924:SF3">
    <property type="entry name" value="POLYMERASE_HISTIDINOL PHOSPHATASE N-TERMINAL DOMAIN-CONTAINING PROTEIN"/>
    <property type="match status" value="1"/>
</dbReference>